<feature type="region of interest" description="Disordered" evidence="6">
    <location>
        <begin position="315"/>
        <end position="353"/>
    </location>
</feature>
<evidence type="ECO:0000313" key="9">
    <source>
        <dbReference type="Proteomes" id="UP000530403"/>
    </source>
</evidence>
<evidence type="ECO:0000313" key="8">
    <source>
        <dbReference type="EMBL" id="NYE44606.1"/>
    </source>
</evidence>
<proteinExistence type="predicted"/>
<feature type="domain" description="ABC transporter" evidence="7">
    <location>
        <begin position="7"/>
        <end position="237"/>
    </location>
</feature>
<evidence type="ECO:0000259" key="7">
    <source>
        <dbReference type="PROSITE" id="PS50893"/>
    </source>
</evidence>
<dbReference type="AlphaFoldDB" id="A0A7Y9KWT0"/>
<dbReference type="GO" id="GO:0016887">
    <property type="term" value="F:ATP hydrolysis activity"/>
    <property type="evidence" value="ECO:0007669"/>
    <property type="project" value="InterPro"/>
</dbReference>
<gene>
    <name evidence="8" type="ORF">HEB29_005617</name>
</gene>
<dbReference type="PANTHER" id="PTHR42711">
    <property type="entry name" value="ABC TRANSPORTER ATP-BINDING PROTEIN"/>
    <property type="match status" value="1"/>
</dbReference>
<keyword evidence="3" id="KW-0547">Nucleotide-binding</keyword>
<comment type="subcellular location">
    <subcellularLocation>
        <location evidence="1">Cell membrane</location>
        <topology evidence="1">Peripheral membrane protein</topology>
    </subcellularLocation>
</comment>
<reference evidence="8 9" key="1">
    <citation type="submission" date="2020-07" db="EMBL/GenBank/DDBJ databases">
        <title>Sequencing the genomes of 1000 actinobacteria strains.</title>
        <authorList>
            <person name="Klenk H.-P."/>
        </authorList>
    </citation>
    <scope>NUCLEOTIDE SEQUENCE [LARGE SCALE GENOMIC DNA]</scope>
    <source>
        <strain evidence="8 9">DSM 41455</strain>
    </source>
</reference>
<name>A0A7Y9KWT0_9ACTN</name>
<sequence length="353" mass="36668">MAADQVIHATGLRKRFGTVQALDGVDLTVARGEIMGLLGHNGAGKTTLVNILSTLTPPTSGTASVTGFDVVGRPEEVRRRIGVTGQFAALDEQLSGYDNLVLVARLCGASKAQAVGRADELLEVFGLRAAAGRRAVSYSGGMRRRLDLALGLVGSPDVLFLDEPSVGLDLPSRLGLWEMVQGLTREGTAVLLTTQYLEEADRLADRITVLGTGRVLVSGTAVELKAQTGSGSISLRVGPQGDRAVAAEALRRAGFPPGVEGEPSELTVPAGHSADLAVVIRVLDAVGQNVSEIRYAEPSLDDVYLAFTATAPGTRAPAAGAIGRPAAPAPARTAHRSTTPEAERRTGDTPETP</sequence>
<keyword evidence="2" id="KW-0813">Transport</keyword>
<evidence type="ECO:0000256" key="1">
    <source>
        <dbReference type="ARBA" id="ARBA00004202"/>
    </source>
</evidence>
<dbReference type="InterPro" id="IPR003593">
    <property type="entry name" value="AAA+_ATPase"/>
</dbReference>
<dbReference type="GO" id="GO:0005886">
    <property type="term" value="C:plasma membrane"/>
    <property type="evidence" value="ECO:0007669"/>
    <property type="project" value="UniProtKB-SubCell"/>
</dbReference>
<evidence type="ECO:0000256" key="5">
    <source>
        <dbReference type="ARBA" id="ARBA00023251"/>
    </source>
</evidence>
<dbReference type="EMBL" id="JACCCF010000001">
    <property type="protein sequence ID" value="NYE44606.1"/>
    <property type="molecule type" value="Genomic_DNA"/>
</dbReference>
<feature type="compositionally biased region" description="Low complexity" evidence="6">
    <location>
        <begin position="315"/>
        <end position="340"/>
    </location>
</feature>
<dbReference type="Gene3D" id="3.40.50.300">
    <property type="entry name" value="P-loop containing nucleotide triphosphate hydrolases"/>
    <property type="match status" value="1"/>
</dbReference>
<dbReference type="SUPFAM" id="SSF52540">
    <property type="entry name" value="P-loop containing nucleoside triphosphate hydrolases"/>
    <property type="match status" value="1"/>
</dbReference>
<dbReference type="InterPro" id="IPR003439">
    <property type="entry name" value="ABC_transporter-like_ATP-bd"/>
</dbReference>
<dbReference type="GO" id="GO:0046677">
    <property type="term" value="P:response to antibiotic"/>
    <property type="evidence" value="ECO:0007669"/>
    <property type="project" value="UniProtKB-KW"/>
</dbReference>
<dbReference type="InterPro" id="IPR027417">
    <property type="entry name" value="P-loop_NTPase"/>
</dbReference>
<dbReference type="SMART" id="SM00382">
    <property type="entry name" value="AAA"/>
    <property type="match status" value="1"/>
</dbReference>
<evidence type="ECO:0000256" key="6">
    <source>
        <dbReference type="SAM" id="MobiDB-lite"/>
    </source>
</evidence>
<keyword evidence="5" id="KW-0046">Antibiotic resistance</keyword>
<dbReference type="PROSITE" id="PS00211">
    <property type="entry name" value="ABC_TRANSPORTER_1"/>
    <property type="match status" value="1"/>
</dbReference>
<dbReference type="GO" id="GO:0005524">
    <property type="term" value="F:ATP binding"/>
    <property type="evidence" value="ECO:0007669"/>
    <property type="project" value="UniProtKB-KW"/>
</dbReference>
<organism evidence="8 9">
    <name type="scientific">Streptomyces fulvorobeus</name>
    <dbReference type="NCBI Taxonomy" id="284028"/>
    <lineage>
        <taxon>Bacteria</taxon>
        <taxon>Bacillati</taxon>
        <taxon>Actinomycetota</taxon>
        <taxon>Actinomycetes</taxon>
        <taxon>Kitasatosporales</taxon>
        <taxon>Streptomycetaceae</taxon>
        <taxon>Streptomyces</taxon>
    </lineage>
</organism>
<dbReference type="InterPro" id="IPR050763">
    <property type="entry name" value="ABC_transporter_ATP-binding"/>
</dbReference>
<dbReference type="PROSITE" id="PS50893">
    <property type="entry name" value="ABC_TRANSPORTER_2"/>
    <property type="match status" value="1"/>
</dbReference>
<accession>A0A7Y9KWT0</accession>
<dbReference type="PANTHER" id="PTHR42711:SF19">
    <property type="entry name" value="DOXORUBICIN RESISTANCE ATP-BINDING PROTEIN DRRA"/>
    <property type="match status" value="1"/>
</dbReference>
<evidence type="ECO:0000256" key="4">
    <source>
        <dbReference type="ARBA" id="ARBA00022840"/>
    </source>
</evidence>
<dbReference type="Pfam" id="PF00005">
    <property type="entry name" value="ABC_tran"/>
    <property type="match status" value="1"/>
</dbReference>
<evidence type="ECO:0000256" key="2">
    <source>
        <dbReference type="ARBA" id="ARBA00022448"/>
    </source>
</evidence>
<feature type="compositionally biased region" description="Basic and acidic residues" evidence="6">
    <location>
        <begin position="341"/>
        <end position="353"/>
    </location>
</feature>
<comment type="caution">
    <text evidence="8">The sequence shown here is derived from an EMBL/GenBank/DDBJ whole genome shotgun (WGS) entry which is preliminary data.</text>
</comment>
<dbReference type="RefSeq" id="WP_179764370.1">
    <property type="nucleotide sequence ID" value="NZ_BAAAUE010000022.1"/>
</dbReference>
<dbReference type="Proteomes" id="UP000530403">
    <property type="component" value="Unassembled WGS sequence"/>
</dbReference>
<evidence type="ECO:0000256" key="3">
    <source>
        <dbReference type="ARBA" id="ARBA00022741"/>
    </source>
</evidence>
<protein>
    <submittedName>
        <fullName evidence="8">ABC-2 type transport system ATP-binding protein</fullName>
    </submittedName>
</protein>
<keyword evidence="4 8" id="KW-0067">ATP-binding</keyword>
<dbReference type="InterPro" id="IPR017871">
    <property type="entry name" value="ABC_transporter-like_CS"/>
</dbReference>